<dbReference type="EMBL" id="JACAGB010000199">
    <property type="protein sequence ID" value="KAF6266832.1"/>
    <property type="molecule type" value="Genomic_DNA"/>
</dbReference>
<dbReference type="Proteomes" id="UP000558488">
    <property type="component" value="Unassembled WGS sequence"/>
</dbReference>
<feature type="region of interest" description="Disordered" evidence="1">
    <location>
        <begin position="72"/>
        <end position="302"/>
    </location>
</feature>
<dbReference type="AlphaFoldDB" id="A0A7J7QS16"/>
<feature type="region of interest" description="Disordered" evidence="1">
    <location>
        <begin position="1"/>
        <end position="51"/>
    </location>
</feature>
<keyword evidence="3" id="KW-1185">Reference proteome</keyword>
<feature type="compositionally biased region" description="Basic residues" evidence="1">
    <location>
        <begin position="340"/>
        <end position="352"/>
    </location>
</feature>
<protein>
    <submittedName>
        <fullName evidence="2">Uncharacterized protein</fullName>
    </submittedName>
</protein>
<evidence type="ECO:0000256" key="1">
    <source>
        <dbReference type="SAM" id="MobiDB-lite"/>
    </source>
</evidence>
<evidence type="ECO:0000313" key="3">
    <source>
        <dbReference type="Proteomes" id="UP000558488"/>
    </source>
</evidence>
<feature type="compositionally biased region" description="Basic residues" evidence="1">
    <location>
        <begin position="92"/>
        <end position="103"/>
    </location>
</feature>
<feature type="compositionally biased region" description="Pro residues" evidence="1">
    <location>
        <begin position="74"/>
        <end position="90"/>
    </location>
</feature>
<evidence type="ECO:0000313" key="2">
    <source>
        <dbReference type="EMBL" id="KAF6266832.1"/>
    </source>
</evidence>
<name>A0A7J7QS16_PIPKU</name>
<feature type="compositionally biased region" description="Low complexity" evidence="1">
    <location>
        <begin position="250"/>
        <end position="263"/>
    </location>
</feature>
<gene>
    <name evidence="2" type="ORF">mPipKuh1_008795</name>
</gene>
<feature type="region of interest" description="Disordered" evidence="1">
    <location>
        <begin position="321"/>
        <end position="365"/>
    </location>
</feature>
<feature type="compositionally biased region" description="Basic and acidic residues" evidence="1">
    <location>
        <begin position="133"/>
        <end position="143"/>
    </location>
</feature>
<proteinExistence type="predicted"/>
<feature type="compositionally biased region" description="Basic and acidic residues" evidence="1">
    <location>
        <begin position="187"/>
        <end position="200"/>
    </location>
</feature>
<accession>A0A7J7QS16</accession>
<organism evidence="2 3">
    <name type="scientific">Pipistrellus kuhlii</name>
    <name type="common">Kuhl's pipistrelle</name>
    <dbReference type="NCBI Taxonomy" id="59472"/>
    <lineage>
        <taxon>Eukaryota</taxon>
        <taxon>Metazoa</taxon>
        <taxon>Chordata</taxon>
        <taxon>Craniata</taxon>
        <taxon>Vertebrata</taxon>
        <taxon>Euteleostomi</taxon>
        <taxon>Mammalia</taxon>
        <taxon>Eutheria</taxon>
        <taxon>Laurasiatheria</taxon>
        <taxon>Chiroptera</taxon>
        <taxon>Yangochiroptera</taxon>
        <taxon>Vespertilionidae</taxon>
        <taxon>Pipistrellus</taxon>
    </lineage>
</organism>
<comment type="caution">
    <text evidence="2">The sequence shown here is derived from an EMBL/GenBank/DDBJ whole genome shotgun (WGS) entry which is preliminary data.</text>
</comment>
<reference evidence="2 3" key="1">
    <citation type="journal article" date="2020" name="Nature">
        <title>Six reference-quality genomes reveal evolution of bat adaptations.</title>
        <authorList>
            <person name="Jebb D."/>
            <person name="Huang Z."/>
            <person name="Pippel M."/>
            <person name="Hughes G.M."/>
            <person name="Lavrichenko K."/>
            <person name="Devanna P."/>
            <person name="Winkler S."/>
            <person name="Jermiin L.S."/>
            <person name="Skirmuntt E.C."/>
            <person name="Katzourakis A."/>
            <person name="Burkitt-Gray L."/>
            <person name="Ray D.A."/>
            <person name="Sullivan K.A.M."/>
            <person name="Roscito J.G."/>
            <person name="Kirilenko B.M."/>
            <person name="Davalos L.M."/>
            <person name="Corthals A.P."/>
            <person name="Power M.L."/>
            <person name="Jones G."/>
            <person name="Ransome R.D."/>
            <person name="Dechmann D.K.N."/>
            <person name="Locatelli A.G."/>
            <person name="Puechmaille S.J."/>
            <person name="Fedrigo O."/>
            <person name="Jarvis E.D."/>
            <person name="Hiller M."/>
            <person name="Vernes S.C."/>
            <person name="Myers E.W."/>
            <person name="Teeling E.C."/>
        </authorList>
    </citation>
    <scope>NUCLEOTIDE SEQUENCE [LARGE SCALE GENOMIC DNA]</scope>
    <source>
        <strain evidence="2">MPipKuh1</strain>
        <tissue evidence="2">Flight muscle</tissue>
    </source>
</reference>
<sequence length="365" mass="38848">MRGHREARALYNLDQGLHRRPADPQYPRPALPSPQKRHFSHPPCPAPGPGPVRVHCPESAWRRPALRPAVRVHPAPPDPAGLPVPIPYPVPGHHRVPGGHHLHGVPGPGHPPATDLLDLSRSPCLAPGVPRGEPGDRPPKPDPVHQGGVLLRSGRVPVRGQQRRGRRQPGHPSARDRTAPRDPAGGDGEHHSGPRAERPHPLRGQGGAGPRRALAAAPRRHPDPALAVPPGEAVPVPQRDPLHQEPGPQGLRPVPVRGRQPGGLRPPGGGGDREGPRGGRQRPHHGQLPAQDGRALRGDPAAGLQRVRRALATCAVEAALQADGGRSLQPGPPRPCPGQRHPRGPRRHRAGRGRLPVCGPQQGRR</sequence>